<evidence type="ECO:0000256" key="1">
    <source>
        <dbReference type="SAM" id="MobiDB-lite"/>
    </source>
</evidence>
<sequence>MSALIDPADLTHETDLVWLEDITDLDYVRQSLDRVSSRRRQPPYHRDGRLVGYAVLGPTAKASRASGTHLRRVFWLAPHDRDQQPDGLYSSGAPSEAVDPRTLHPGVKGYKTERSEGGPASAAMREMGITLPKT</sequence>
<dbReference type="EMBL" id="MZ502218">
    <property type="protein sequence ID" value="QXV91997.1"/>
    <property type="molecule type" value="Genomic_DNA"/>
</dbReference>
<dbReference type="GeneID" id="66860683"/>
<feature type="region of interest" description="Disordered" evidence="1">
    <location>
        <begin position="80"/>
        <end position="134"/>
    </location>
</feature>
<dbReference type="OMA" id="PPYHRDG"/>
<dbReference type="AlphaFoldDB" id="A0A8F7KTK5"/>
<organism evidence="3">
    <name type="scientific">Streptomyces rimosus</name>
    <dbReference type="NCBI Taxonomy" id="1927"/>
    <lineage>
        <taxon>Bacteria</taxon>
        <taxon>Bacillati</taxon>
        <taxon>Actinomycetota</taxon>
        <taxon>Actinomycetes</taxon>
        <taxon>Kitasatosporales</taxon>
        <taxon>Streptomycetaceae</taxon>
        <taxon>Streptomyces</taxon>
    </lineage>
</organism>
<geneLocation type="plasmid" evidence="3">
    <name>pPZG101</name>
</geneLocation>
<dbReference type="EMBL" id="MZ502219">
    <property type="protein sequence ID" value="QXV92265.1"/>
    <property type="molecule type" value="Genomic_DNA"/>
</dbReference>
<dbReference type="Pfam" id="PF19472">
    <property type="entry name" value="DUF6009"/>
    <property type="match status" value="1"/>
</dbReference>
<evidence type="ECO:0000313" key="3">
    <source>
        <dbReference type="EMBL" id="QXV92265.1"/>
    </source>
</evidence>
<dbReference type="InterPro" id="IPR046051">
    <property type="entry name" value="DUF6009"/>
</dbReference>
<protein>
    <submittedName>
        <fullName evidence="3">Transcription factor</fullName>
    </submittedName>
</protein>
<geneLocation type="plasmid" evidence="2">
    <name>unnamed</name>
</geneLocation>
<accession>A0A8F7KTK5</accession>
<dbReference type="RefSeq" id="WP_003979157.1">
    <property type="nucleotide sequence ID" value="NZ_CP025552.1"/>
</dbReference>
<evidence type="ECO:0000313" key="2">
    <source>
        <dbReference type="EMBL" id="QXV91997.1"/>
    </source>
</evidence>
<gene>
    <name evidence="2" type="ORF">M4018_081890</name>
    <name evidence="3" type="ORF">R6500_081890</name>
</gene>
<name>A0A8F7KTK5_STRRM</name>
<reference evidence="3" key="1">
    <citation type="submission" date="2021-06" db="EMBL/GenBank/DDBJ databases">
        <authorList>
            <person name="Tome M."/>
            <person name="Jakse J."/>
            <person name="Slemc L."/>
            <person name="Garcia A.R."/>
            <person name="Petkovic H."/>
        </authorList>
    </citation>
    <scope>NUCLEOTIDE SEQUENCE</scope>
    <source>
        <plasmid evidence="3">pPZG101</plasmid>
        <plasmid evidence="2">unnamed</plasmid>
    </source>
</reference>
<proteinExistence type="predicted"/>
<keyword evidence="3" id="KW-0614">Plasmid</keyword>